<dbReference type="EMBL" id="CP004121">
    <property type="protein sequence ID" value="AGF55147.1"/>
    <property type="molecule type" value="Genomic_DNA"/>
</dbReference>
<accession>M1MUC4</accession>
<dbReference type="RefSeq" id="WP_015391469.1">
    <property type="nucleotide sequence ID" value="NC_020291.1"/>
</dbReference>
<dbReference type="Pfam" id="PF10442">
    <property type="entry name" value="FIST_C"/>
    <property type="match status" value="1"/>
</dbReference>
<dbReference type="PATRIC" id="fig|931276.5.peg.1334"/>
<dbReference type="HOGENOM" id="CLU_052774_0_0_9"/>
<dbReference type="KEGG" id="csr:Cspa_c13750"/>
<dbReference type="eggNOG" id="COG3287">
    <property type="taxonomic scope" value="Bacteria"/>
</dbReference>
<evidence type="ECO:0000259" key="2">
    <source>
        <dbReference type="SMART" id="SM01204"/>
    </source>
</evidence>
<gene>
    <name evidence="3" type="ORF">Cspa_c13750</name>
</gene>
<dbReference type="STRING" id="36745.CLSAP_13420"/>
<dbReference type="PANTHER" id="PTHR40252">
    <property type="entry name" value="BLR0328 PROTEIN"/>
    <property type="match status" value="1"/>
</dbReference>
<dbReference type="SMART" id="SM01204">
    <property type="entry name" value="FIST_C"/>
    <property type="match status" value="1"/>
</dbReference>
<name>M1MUC4_9CLOT</name>
<sequence>MIFVGDGCEKEVNEMINFLNSKNILFFGGIYSRLLVGDRSLSKGYIVQKVEPIYCSMILPNLMRFVEKLDADEEYVAIVIADGLSSSYKALTDTLYSKLGNSIKYIGGGAGFYNLNHKPCIFDNDGVTKDSLYVCVVKAKAQIAVEHGWRIIKGPFRVTASNSNVLLELDGFNAFEKYKEILEDETGLTIYKSDFFTYAKEYPFGIMNGISMDVIVRDPITVNDDLNIVCVADIPMDSNLCILSGNVKTLLEASLIIAEKCSKEAPKKYKPILFDCISRAMFLEENFLVELANIQNRMNCTVEGVLSIGEVSSKEDGSIVIHNKSTVLGLLERN</sequence>
<dbReference type="OrthoDB" id="378730at2"/>
<dbReference type="Pfam" id="PF08495">
    <property type="entry name" value="FIST"/>
    <property type="match status" value="1"/>
</dbReference>
<proteinExistence type="predicted"/>
<reference evidence="3 4" key="1">
    <citation type="submission" date="2013-02" db="EMBL/GenBank/DDBJ databases">
        <title>Genome sequence of Clostridium saccharoperbutylacetonicum N1-4(HMT).</title>
        <authorList>
            <person name="Poehlein A."/>
            <person name="Daniel R."/>
        </authorList>
    </citation>
    <scope>NUCLEOTIDE SEQUENCE [LARGE SCALE GENOMIC DNA]</scope>
    <source>
        <strain evidence="4">N1-4(HMT)</strain>
    </source>
</reference>
<dbReference type="SMART" id="SM00897">
    <property type="entry name" value="FIST"/>
    <property type="match status" value="1"/>
</dbReference>
<keyword evidence="4" id="KW-1185">Reference proteome</keyword>
<organism evidence="3 4">
    <name type="scientific">Clostridium saccharoperbutylacetonicum N1-4(HMT)</name>
    <dbReference type="NCBI Taxonomy" id="931276"/>
    <lineage>
        <taxon>Bacteria</taxon>
        <taxon>Bacillati</taxon>
        <taxon>Bacillota</taxon>
        <taxon>Clostridia</taxon>
        <taxon>Eubacteriales</taxon>
        <taxon>Clostridiaceae</taxon>
        <taxon>Clostridium</taxon>
    </lineage>
</organism>
<evidence type="ECO:0000313" key="4">
    <source>
        <dbReference type="Proteomes" id="UP000011728"/>
    </source>
</evidence>
<feature type="domain" description="FIST" evidence="1">
    <location>
        <begin position="20"/>
        <end position="173"/>
    </location>
</feature>
<dbReference type="AlphaFoldDB" id="M1MUC4"/>
<dbReference type="Proteomes" id="UP000011728">
    <property type="component" value="Chromosome"/>
</dbReference>
<evidence type="ECO:0000259" key="1">
    <source>
        <dbReference type="SMART" id="SM00897"/>
    </source>
</evidence>
<feature type="domain" description="FIST C-domain" evidence="2">
    <location>
        <begin position="174"/>
        <end position="314"/>
    </location>
</feature>
<evidence type="ECO:0000313" key="3">
    <source>
        <dbReference type="EMBL" id="AGF55147.1"/>
    </source>
</evidence>
<dbReference type="InterPro" id="IPR019494">
    <property type="entry name" value="FIST_C"/>
</dbReference>
<dbReference type="PANTHER" id="PTHR40252:SF2">
    <property type="entry name" value="BLR0328 PROTEIN"/>
    <property type="match status" value="1"/>
</dbReference>
<protein>
    <submittedName>
        <fullName evidence="3">FIST domain-containing protein</fullName>
    </submittedName>
</protein>
<dbReference type="InterPro" id="IPR013702">
    <property type="entry name" value="FIST_domain_N"/>
</dbReference>